<dbReference type="InterPro" id="IPR015414">
    <property type="entry name" value="TMEM64"/>
</dbReference>
<dbReference type="PANTHER" id="PTHR12677:SF55">
    <property type="entry name" value="UNDECAPRENYL PHOSPHATE TRANSPORTER SAOUHSC_00901-RELATED"/>
    <property type="match status" value="1"/>
</dbReference>
<reference evidence="8 9" key="1">
    <citation type="submission" date="2024-09" db="EMBL/GenBank/DDBJ databases">
        <authorList>
            <person name="Sun Q."/>
            <person name="Mori K."/>
        </authorList>
    </citation>
    <scope>NUCLEOTIDE SEQUENCE [LARGE SCALE GENOMIC DNA]</scope>
    <source>
        <strain evidence="8 9">CCM 7759</strain>
    </source>
</reference>
<dbReference type="PANTHER" id="PTHR12677">
    <property type="entry name" value="GOLGI APPARATUS MEMBRANE PROTEIN TVP38-RELATED"/>
    <property type="match status" value="1"/>
</dbReference>
<keyword evidence="3 6" id="KW-0812">Transmembrane</keyword>
<name>A0ABV6DVE1_9BACL</name>
<sequence length="196" mass="22161">MSFTFELSTFNWQQLDEWLTQFEAMGPIPGILVPMSESFLPFLPLVALIVTNVNAYGFWEGLLLSWIGVVLGSISVFLLVRAFGRRFRGFIERKLPRSEKFIHWVETNGFMPIFILACFPFTPSSVVNIISGLSKLEIHKFAIATLLGKGIMIALVSFAGHDLASLLHQPWKLALIVVGFILLWLIGRKLESKFMK</sequence>
<evidence type="ECO:0000256" key="1">
    <source>
        <dbReference type="ARBA" id="ARBA00004651"/>
    </source>
</evidence>
<evidence type="ECO:0000256" key="6">
    <source>
        <dbReference type="RuleBase" id="RU366058"/>
    </source>
</evidence>
<keyword evidence="9" id="KW-1185">Reference proteome</keyword>
<keyword evidence="4 6" id="KW-1133">Transmembrane helix</keyword>
<organism evidence="8 9">
    <name type="scientific">Paenibacillus chartarius</name>
    <dbReference type="NCBI Taxonomy" id="747481"/>
    <lineage>
        <taxon>Bacteria</taxon>
        <taxon>Bacillati</taxon>
        <taxon>Bacillota</taxon>
        <taxon>Bacilli</taxon>
        <taxon>Bacillales</taxon>
        <taxon>Paenibacillaceae</taxon>
        <taxon>Paenibacillus</taxon>
    </lineage>
</organism>
<evidence type="ECO:0000256" key="3">
    <source>
        <dbReference type="ARBA" id="ARBA00022692"/>
    </source>
</evidence>
<dbReference type="Proteomes" id="UP001589776">
    <property type="component" value="Unassembled WGS sequence"/>
</dbReference>
<evidence type="ECO:0000256" key="2">
    <source>
        <dbReference type="ARBA" id="ARBA00022475"/>
    </source>
</evidence>
<comment type="caution">
    <text evidence="6">Lacks conserved residue(s) required for the propagation of feature annotation.</text>
</comment>
<comment type="caution">
    <text evidence="8">The sequence shown here is derived from an EMBL/GenBank/DDBJ whole genome shotgun (WGS) entry which is preliminary data.</text>
</comment>
<feature type="transmembrane region" description="Helical" evidence="6">
    <location>
        <begin position="39"/>
        <end position="59"/>
    </location>
</feature>
<dbReference type="EMBL" id="JBHLWN010000124">
    <property type="protein sequence ID" value="MFC0216624.1"/>
    <property type="molecule type" value="Genomic_DNA"/>
</dbReference>
<accession>A0ABV6DVE1</accession>
<gene>
    <name evidence="8" type="ORF">ACFFK0_29945</name>
</gene>
<dbReference type="InterPro" id="IPR032816">
    <property type="entry name" value="VTT_dom"/>
</dbReference>
<keyword evidence="2 6" id="KW-1003">Cell membrane</keyword>
<dbReference type="Pfam" id="PF09335">
    <property type="entry name" value="VTT_dom"/>
    <property type="match status" value="1"/>
</dbReference>
<proteinExistence type="inferred from homology"/>
<comment type="similarity">
    <text evidence="6">Belongs to the TVP38/TMEM64 family.</text>
</comment>
<dbReference type="RefSeq" id="WP_377474999.1">
    <property type="nucleotide sequence ID" value="NZ_JBHLWN010000124.1"/>
</dbReference>
<keyword evidence="5 6" id="KW-0472">Membrane</keyword>
<feature type="transmembrane region" description="Helical" evidence="6">
    <location>
        <begin position="141"/>
        <end position="159"/>
    </location>
</feature>
<feature type="domain" description="VTT" evidence="7">
    <location>
        <begin position="44"/>
        <end position="161"/>
    </location>
</feature>
<evidence type="ECO:0000259" key="7">
    <source>
        <dbReference type="Pfam" id="PF09335"/>
    </source>
</evidence>
<evidence type="ECO:0000313" key="8">
    <source>
        <dbReference type="EMBL" id="MFC0216624.1"/>
    </source>
</evidence>
<feature type="transmembrane region" description="Helical" evidence="6">
    <location>
        <begin position="171"/>
        <end position="187"/>
    </location>
</feature>
<protein>
    <recommendedName>
        <fullName evidence="6">TVP38/TMEM64 family membrane protein</fullName>
    </recommendedName>
</protein>
<evidence type="ECO:0000313" key="9">
    <source>
        <dbReference type="Proteomes" id="UP001589776"/>
    </source>
</evidence>
<evidence type="ECO:0000256" key="5">
    <source>
        <dbReference type="ARBA" id="ARBA00023136"/>
    </source>
</evidence>
<comment type="subcellular location">
    <subcellularLocation>
        <location evidence="1 6">Cell membrane</location>
        <topology evidence="1 6">Multi-pass membrane protein</topology>
    </subcellularLocation>
</comment>
<feature type="transmembrane region" description="Helical" evidence="6">
    <location>
        <begin position="65"/>
        <end position="84"/>
    </location>
</feature>
<evidence type="ECO:0000256" key="4">
    <source>
        <dbReference type="ARBA" id="ARBA00022989"/>
    </source>
</evidence>